<proteinExistence type="predicted"/>
<dbReference type="PROSITE" id="PS51257">
    <property type="entry name" value="PROKAR_LIPOPROTEIN"/>
    <property type="match status" value="1"/>
</dbReference>
<accession>A0A937FGS6</accession>
<evidence type="ECO:0000256" key="1">
    <source>
        <dbReference type="SAM" id="SignalP"/>
    </source>
</evidence>
<dbReference type="Pfam" id="PF01963">
    <property type="entry name" value="TraB_PrgY_gumN"/>
    <property type="match status" value="1"/>
</dbReference>
<dbReference type="PANTHER" id="PTHR40590">
    <property type="entry name" value="CYTOPLASMIC PROTEIN-RELATED"/>
    <property type="match status" value="1"/>
</dbReference>
<sequence>MKRVIRLLSVFICIVLFASIAFGCGKQSDQPKEAKGIFYKVEKDGKYLYLGGSIHLGDDKIKFSDKVENAYKESNKLGVEIDITDPGISDKLSKEMIYTDGDNLDKHLKPETKEYVTKLLGEIGVKYNGEITKLKPWALQSTISVLQYSASGFKTNNGLDMIFISRAKSDNKAIVSLEDFDTQYKAISYGDDEFQNANLMKLTKVTETKKQLQDLYAAVVNGDTEYVEKTSGEMKSGDRMFKDYYDAMVTKRNLKMETKIEEYLKSNDKYFIIVGAGHVVGEDGLVTLLKDKGYTVTRLE</sequence>
<evidence type="ECO:0000313" key="3">
    <source>
        <dbReference type="Proteomes" id="UP000623681"/>
    </source>
</evidence>
<keyword evidence="1" id="KW-0732">Signal</keyword>
<dbReference type="Proteomes" id="UP000623681">
    <property type="component" value="Unassembled WGS sequence"/>
</dbReference>
<dbReference type="CDD" id="cd14789">
    <property type="entry name" value="Tiki"/>
    <property type="match status" value="1"/>
</dbReference>
<feature type="signal peptide" evidence="1">
    <location>
        <begin position="1"/>
        <end position="23"/>
    </location>
</feature>
<dbReference type="InterPro" id="IPR047111">
    <property type="entry name" value="YbaP-like"/>
</dbReference>
<protein>
    <submittedName>
        <fullName evidence="2">TraB/GumN family protein</fullName>
    </submittedName>
</protein>
<comment type="caution">
    <text evidence="2">The sequence shown here is derived from an EMBL/GenBank/DDBJ whole genome shotgun (WGS) entry which is preliminary data.</text>
</comment>
<gene>
    <name evidence="2" type="ORF">JK634_16910</name>
</gene>
<evidence type="ECO:0000313" key="2">
    <source>
        <dbReference type="EMBL" id="MBL4933474.1"/>
    </source>
</evidence>
<feature type="chain" id="PRO_5037681188" evidence="1">
    <location>
        <begin position="24"/>
        <end position="300"/>
    </location>
</feature>
<dbReference type="InterPro" id="IPR002816">
    <property type="entry name" value="TraB/PrgY/GumN_fam"/>
</dbReference>
<reference evidence="2" key="1">
    <citation type="submission" date="2021-01" db="EMBL/GenBank/DDBJ databases">
        <title>Genome public.</title>
        <authorList>
            <person name="Liu C."/>
            <person name="Sun Q."/>
        </authorList>
    </citation>
    <scope>NUCLEOTIDE SEQUENCE</scope>
    <source>
        <strain evidence="2">YIM B02565</strain>
    </source>
</reference>
<name>A0A937FGS6_9CLOT</name>
<dbReference type="RefSeq" id="WP_202768911.1">
    <property type="nucleotide sequence ID" value="NZ_JAESWA010000024.1"/>
</dbReference>
<dbReference type="EMBL" id="JAESWA010000024">
    <property type="protein sequence ID" value="MBL4933474.1"/>
    <property type="molecule type" value="Genomic_DNA"/>
</dbReference>
<keyword evidence="3" id="KW-1185">Reference proteome</keyword>
<dbReference type="PANTHER" id="PTHR40590:SF1">
    <property type="entry name" value="CYTOPLASMIC PROTEIN"/>
    <property type="match status" value="1"/>
</dbReference>
<dbReference type="AlphaFoldDB" id="A0A937FGS6"/>
<organism evidence="2 3">
    <name type="scientific">Clostridium paridis</name>
    <dbReference type="NCBI Taxonomy" id="2803863"/>
    <lineage>
        <taxon>Bacteria</taxon>
        <taxon>Bacillati</taxon>
        <taxon>Bacillota</taxon>
        <taxon>Clostridia</taxon>
        <taxon>Eubacteriales</taxon>
        <taxon>Clostridiaceae</taxon>
        <taxon>Clostridium</taxon>
    </lineage>
</organism>